<evidence type="ECO:0000313" key="3">
    <source>
        <dbReference type="Proteomes" id="UP000030722"/>
    </source>
</evidence>
<dbReference type="EMBL" id="KM612264">
    <property type="protein sequence ID" value="AIZ01623.1"/>
    <property type="molecule type" value="Genomic_DNA"/>
</dbReference>
<dbReference type="GeneID" id="24725185"/>
<feature type="coiled-coil region" evidence="1">
    <location>
        <begin position="21"/>
        <end position="48"/>
    </location>
</feature>
<dbReference type="RefSeq" id="YP_009152783.1">
    <property type="nucleotide sequence ID" value="NC_027393.1"/>
</dbReference>
<dbReference type="InterPro" id="IPR055731">
    <property type="entry name" value="Pam3_gp33-like"/>
</dbReference>
<accession>A0A0A7HAP1</accession>
<dbReference type="OrthoDB" id="10894at10239"/>
<name>A0A0A7HAP1_9CAUD</name>
<dbReference type="Proteomes" id="UP000030722">
    <property type="component" value="Genome"/>
</dbReference>
<dbReference type="KEGG" id="vg:24725185"/>
<evidence type="ECO:0000256" key="1">
    <source>
        <dbReference type="SAM" id="Coils"/>
    </source>
</evidence>
<sequence length="155" mass="17898">MSGYKGELDLEWREKFKGKTLAELARMMVEMKEEIDKIAKIKSNMENEFDYLRLHVIPEMMDEQELTSLNVKGVGRLGLTQDAYVTVLAEHREEFYQWLEENGHGGMVKPYAQPGTVKAWAKDMAKRDAEGEEGCELPEHLIKVEPFYRAAVTKK</sequence>
<proteinExistence type="predicted"/>
<protein>
    <submittedName>
        <fullName evidence="2">Uncharacterized protein</fullName>
    </submittedName>
</protein>
<evidence type="ECO:0000313" key="2">
    <source>
        <dbReference type="EMBL" id="AIZ01623.1"/>
    </source>
</evidence>
<organism evidence="2 3">
    <name type="scientific">Vibrio phage J2</name>
    <dbReference type="NCBI Taxonomy" id="1558467"/>
    <lineage>
        <taxon>Viruses</taxon>
        <taxon>Duplodnaviria</taxon>
        <taxon>Heunggongvirae</taxon>
        <taxon>Uroviricota</taxon>
        <taxon>Caudoviricetes</taxon>
        <taxon>Enhodamvirus</taxon>
        <taxon>Enhodamvirus VP2</taxon>
    </lineage>
</organism>
<reference evidence="2 3" key="1">
    <citation type="submission" date="2014-09" db="EMBL/GenBank/DDBJ databases">
        <title>Complete genome sequences of seven Vibrio cholerae phages isolated in China.</title>
        <authorList>
            <person name="Bhandare S.G."/>
            <person name="Warry A."/>
            <person name="Emes R.D."/>
            <person name="Su J."/>
            <person name="Barrow P.A."/>
            <person name="Atterbury R.J."/>
        </authorList>
    </citation>
    <scope>NUCLEOTIDE SEQUENCE [LARGE SCALE GENOMIC DNA]</scope>
</reference>
<gene>
    <name evidence="2" type="ORF">J2_0032</name>
</gene>
<dbReference type="Pfam" id="PF23984">
    <property type="entry name" value="DUF7307"/>
    <property type="match status" value="1"/>
</dbReference>
<keyword evidence="1" id="KW-0175">Coiled coil</keyword>